<dbReference type="InterPro" id="IPR036388">
    <property type="entry name" value="WH-like_DNA-bd_sf"/>
</dbReference>
<protein>
    <submittedName>
        <fullName evidence="6">GntR family transcriptional regulator</fullName>
    </submittedName>
</protein>
<keyword evidence="2" id="KW-0238">DNA-binding</keyword>
<dbReference type="Pfam" id="PF07729">
    <property type="entry name" value="FCD"/>
    <property type="match status" value="1"/>
</dbReference>
<evidence type="ECO:0000256" key="2">
    <source>
        <dbReference type="ARBA" id="ARBA00023125"/>
    </source>
</evidence>
<dbReference type="PANTHER" id="PTHR43537">
    <property type="entry name" value="TRANSCRIPTIONAL REGULATOR, GNTR FAMILY"/>
    <property type="match status" value="1"/>
</dbReference>
<dbReference type="InterPro" id="IPR000524">
    <property type="entry name" value="Tscrpt_reg_HTH_GntR"/>
</dbReference>
<dbReference type="Pfam" id="PF00392">
    <property type="entry name" value="GntR"/>
    <property type="match status" value="1"/>
</dbReference>
<feature type="compositionally biased region" description="Low complexity" evidence="4">
    <location>
        <begin position="214"/>
        <end position="232"/>
    </location>
</feature>
<dbReference type="Proteomes" id="UP001156389">
    <property type="component" value="Unassembled WGS sequence"/>
</dbReference>
<keyword evidence="1" id="KW-0805">Transcription regulation</keyword>
<dbReference type="PROSITE" id="PS50949">
    <property type="entry name" value="HTH_GNTR"/>
    <property type="match status" value="1"/>
</dbReference>
<proteinExistence type="predicted"/>
<reference evidence="6 7" key="1">
    <citation type="submission" date="2021-10" db="EMBL/GenBank/DDBJ databases">
        <title>Streptomyces gossypii sp. nov., isolated from soil collected from cotton field.</title>
        <authorList>
            <person name="Ge X."/>
            <person name="Chen X."/>
            <person name="Liu W."/>
        </authorList>
    </citation>
    <scope>NUCLEOTIDE SEQUENCE [LARGE SCALE GENOMIC DNA]</scope>
    <source>
        <strain evidence="6 7">N2-109</strain>
    </source>
</reference>
<dbReference type="InterPro" id="IPR011711">
    <property type="entry name" value="GntR_C"/>
</dbReference>
<evidence type="ECO:0000313" key="7">
    <source>
        <dbReference type="Proteomes" id="UP001156389"/>
    </source>
</evidence>
<dbReference type="Gene3D" id="1.20.120.530">
    <property type="entry name" value="GntR ligand-binding domain-like"/>
    <property type="match status" value="1"/>
</dbReference>
<organism evidence="6 7">
    <name type="scientific">Streptomyces gossypii</name>
    <dbReference type="NCBI Taxonomy" id="2883101"/>
    <lineage>
        <taxon>Bacteria</taxon>
        <taxon>Bacillati</taxon>
        <taxon>Actinomycetota</taxon>
        <taxon>Actinomycetes</taxon>
        <taxon>Kitasatosporales</taxon>
        <taxon>Streptomycetaceae</taxon>
        <taxon>Streptomyces</taxon>
    </lineage>
</organism>
<name>A0ABT2JZQ5_9ACTN</name>
<feature type="domain" description="HTH gntR-type" evidence="5">
    <location>
        <begin position="7"/>
        <end position="74"/>
    </location>
</feature>
<evidence type="ECO:0000256" key="4">
    <source>
        <dbReference type="SAM" id="MobiDB-lite"/>
    </source>
</evidence>
<keyword evidence="3" id="KW-0804">Transcription</keyword>
<dbReference type="SUPFAM" id="SSF48008">
    <property type="entry name" value="GntR ligand-binding domain-like"/>
    <property type="match status" value="1"/>
</dbReference>
<accession>A0ABT2JZQ5</accession>
<dbReference type="SMART" id="SM00895">
    <property type="entry name" value="FCD"/>
    <property type="match status" value="1"/>
</dbReference>
<dbReference type="PANTHER" id="PTHR43537:SF45">
    <property type="entry name" value="GNTR FAMILY REGULATORY PROTEIN"/>
    <property type="match status" value="1"/>
</dbReference>
<evidence type="ECO:0000256" key="3">
    <source>
        <dbReference type="ARBA" id="ARBA00023163"/>
    </source>
</evidence>
<evidence type="ECO:0000259" key="5">
    <source>
        <dbReference type="PROSITE" id="PS50949"/>
    </source>
</evidence>
<keyword evidence="7" id="KW-1185">Reference proteome</keyword>
<comment type="caution">
    <text evidence="6">The sequence shown here is derived from an EMBL/GenBank/DDBJ whole genome shotgun (WGS) entry which is preliminary data.</text>
</comment>
<dbReference type="Gene3D" id="1.10.10.10">
    <property type="entry name" value="Winged helix-like DNA-binding domain superfamily/Winged helix DNA-binding domain"/>
    <property type="match status" value="1"/>
</dbReference>
<evidence type="ECO:0000313" key="6">
    <source>
        <dbReference type="EMBL" id="MCT2593341.1"/>
    </source>
</evidence>
<dbReference type="SMART" id="SM00345">
    <property type="entry name" value="HTH_GNTR"/>
    <property type="match status" value="1"/>
</dbReference>
<dbReference type="EMBL" id="JAJAGO010000013">
    <property type="protein sequence ID" value="MCT2593341.1"/>
    <property type="molecule type" value="Genomic_DNA"/>
</dbReference>
<feature type="region of interest" description="Disordered" evidence="4">
    <location>
        <begin position="212"/>
        <end position="243"/>
    </location>
</feature>
<gene>
    <name evidence="6" type="ORF">LHJ74_26125</name>
</gene>
<dbReference type="RefSeq" id="WP_260220698.1">
    <property type="nucleotide sequence ID" value="NZ_JAJAGO010000013.1"/>
</dbReference>
<sequence length="243" mass="26266">MQRLQRVSLGEQALMIVRQAIVSGQIGPNEIYSASALATRLGVSNSPVREAMLTLVNQGIMEPVRNRGFRIVPISEHDLDEIGEMRRMLEIPGVVALIERARDEDIEALRPVAEEIDTAARSGDVSAFLEADRRFHLDLLALGGNGRLVKTVAQLRDQTRLYGVSTLAEQGTLQQTAPEHFEILDSLLARDAAAVERVMARHLDHIRGEWAGEAPDSAPAASTASSAPAAPTVQADRPAVGTP</sequence>
<dbReference type="SUPFAM" id="SSF46785">
    <property type="entry name" value="Winged helix' DNA-binding domain"/>
    <property type="match status" value="1"/>
</dbReference>
<dbReference type="InterPro" id="IPR036390">
    <property type="entry name" value="WH_DNA-bd_sf"/>
</dbReference>
<evidence type="ECO:0000256" key="1">
    <source>
        <dbReference type="ARBA" id="ARBA00023015"/>
    </source>
</evidence>
<dbReference type="InterPro" id="IPR008920">
    <property type="entry name" value="TF_FadR/GntR_C"/>
</dbReference>